<dbReference type="EMBL" id="OIVN01001809">
    <property type="protein sequence ID" value="SPC97891.1"/>
    <property type="molecule type" value="Genomic_DNA"/>
</dbReference>
<sequence length="72" mass="8201">MNNNHSTVKYTEHRNNISINLPEASSSSELMKRRVVRISVTDGYATDSSSDEEGYGDGDNVVIRQRVKRDHY</sequence>
<reference evidence="2" key="1">
    <citation type="submission" date="2018-02" db="EMBL/GenBank/DDBJ databases">
        <authorList>
            <person name="Cohen D.B."/>
            <person name="Kent A.D."/>
        </authorList>
    </citation>
    <scope>NUCLEOTIDE SEQUENCE</scope>
</reference>
<dbReference type="AlphaFoldDB" id="A0A2N9GF89"/>
<name>A0A2N9GF89_FAGSY</name>
<evidence type="ECO:0000313" key="3">
    <source>
        <dbReference type="EMBL" id="SPD17556.1"/>
    </source>
</evidence>
<evidence type="ECO:0000256" key="1">
    <source>
        <dbReference type="SAM" id="MobiDB-lite"/>
    </source>
</evidence>
<dbReference type="EMBL" id="OIVN01004457">
    <property type="protein sequence ID" value="SPD17556.1"/>
    <property type="molecule type" value="Genomic_DNA"/>
</dbReference>
<protein>
    <submittedName>
        <fullName evidence="2">Uncharacterized protein</fullName>
    </submittedName>
</protein>
<evidence type="ECO:0000313" key="2">
    <source>
        <dbReference type="EMBL" id="SPC97891.1"/>
    </source>
</evidence>
<gene>
    <name evidence="2" type="ORF">FSB_LOCUS25773</name>
    <name evidence="3" type="ORF">FSB_LOCUS45438</name>
</gene>
<organism evidence="2">
    <name type="scientific">Fagus sylvatica</name>
    <name type="common">Beechnut</name>
    <dbReference type="NCBI Taxonomy" id="28930"/>
    <lineage>
        <taxon>Eukaryota</taxon>
        <taxon>Viridiplantae</taxon>
        <taxon>Streptophyta</taxon>
        <taxon>Embryophyta</taxon>
        <taxon>Tracheophyta</taxon>
        <taxon>Spermatophyta</taxon>
        <taxon>Magnoliopsida</taxon>
        <taxon>eudicotyledons</taxon>
        <taxon>Gunneridae</taxon>
        <taxon>Pentapetalae</taxon>
        <taxon>rosids</taxon>
        <taxon>fabids</taxon>
        <taxon>Fagales</taxon>
        <taxon>Fagaceae</taxon>
        <taxon>Fagus</taxon>
    </lineage>
</organism>
<proteinExistence type="predicted"/>
<accession>A0A2N9GF89</accession>
<feature type="region of interest" description="Disordered" evidence="1">
    <location>
        <begin position="41"/>
        <end position="72"/>
    </location>
</feature>